<feature type="domain" description="Protein kinase" evidence="17">
    <location>
        <begin position="514"/>
        <end position="763"/>
    </location>
</feature>
<keyword evidence="6" id="KW-1133">Transmembrane helix</keyword>
<feature type="chain" id="PRO_5025340803" description="Guanylate cyclase" evidence="16">
    <location>
        <begin position="26"/>
        <end position="1023"/>
    </location>
</feature>
<dbReference type="EC" id="4.6.1.2" evidence="2 14"/>
<dbReference type="FunFam" id="3.30.70.1230:FF:000004">
    <property type="entry name" value="Guanylate cyclase"/>
    <property type="match status" value="1"/>
</dbReference>
<dbReference type="Gene3D" id="6.10.250.780">
    <property type="match status" value="1"/>
</dbReference>
<dbReference type="PANTHER" id="PTHR11920">
    <property type="entry name" value="GUANYLYL CYCLASE"/>
    <property type="match status" value="1"/>
</dbReference>
<evidence type="ECO:0000259" key="17">
    <source>
        <dbReference type="PROSITE" id="PS50011"/>
    </source>
</evidence>
<dbReference type="Gene3D" id="3.30.70.1230">
    <property type="entry name" value="Nucleotide cyclase"/>
    <property type="match status" value="1"/>
</dbReference>
<dbReference type="SMART" id="SM00044">
    <property type="entry name" value="CYCc"/>
    <property type="match status" value="1"/>
</dbReference>
<dbReference type="Pfam" id="PF01094">
    <property type="entry name" value="ANF_receptor"/>
    <property type="match status" value="1"/>
</dbReference>
<evidence type="ECO:0000256" key="7">
    <source>
        <dbReference type="ARBA" id="ARBA00023134"/>
    </source>
</evidence>
<reference evidence="20" key="1">
    <citation type="submission" date="2012-01" db="EMBL/GenBank/DDBJ databases">
        <title>The Genome Sequence of Oreochromis niloticus (Nile Tilapia).</title>
        <authorList>
            <consortium name="Broad Institute Genome Assembly Team"/>
            <consortium name="Broad Institute Sequencing Platform"/>
            <person name="Di Palma F."/>
            <person name="Johnson J."/>
            <person name="Lander E.S."/>
            <person name="Lindblad-Toh K."/>
        </authorList>
    </citation>
    <scope>NUCLEOTIDE SEQUENCE [LARGE SCALE GENOMIC DNA]</scope>
</reference>
<accession>A0A669B2D0</accession>
<dbReference type="InterPro" id="IPR028082">
    <property type="entry name" value="Peripla_BP_I"/>
</dbReference>
<dbReference type="GO" id="GO:0005524">
    <property type="term" value="F:ATP binding"/>
    <property type="evidence" value="ECO:0007669"/>
    <property type="project" value="InterPro"/>
</dbReference>
<dbReference type="InterPro" id="IPR029787">
    <property type="entry name" value="Nucleotide_cyclase"/>
</dbReference>
<evidence type="ECO:0000256" key="8">
    <source>
        <dbReference type="ARBA" id="ARBA00023136"/>
    </source>
</evidence>
<dbReference type="Gene3D" id="1.10.510.10">
    <property type="entry name" value="Transferase(Phosphotransferase) domain 1"/>
    <property type="match status" value="1"/>
</dbReference>
<dbReference type="Pfam" id="PF00211">
    <property type="entry name" value="Guanylate_cyc"/>
    <property type="match status" value="1"/>
</dbReference>
<organism evidence="19 20">
    <name type="scientific">Oreochromis niloticus</name>
    <name type="common">Nile tilapia</name>
    <name type="synonym">Tilapia nilotica</name>
    <dbReference type="NCBI Taxonomy" id="8128"/>
    <lineage>
        <taxon>Eukaryota</taxon>
        <taxon>Metazoa</taxon>
        <taxon>Chordata</taxon>
        <taxon>Craniata</taxon>
        <taxon>Vertebrata</taxon>
        <taxon>Euteleostomi</taxon>
        <taxon>Actinopterygii</taxon>
        <taxon>Neopterygii</taxon>
        <taxon>Teleostei</taxon>
        <taxon>Neoteleostei</taxon>
        <taxon>Acanthomorphata</taxon>
        <taxon>Ovalentaria</taxon>
        <taxon>Cichlomorphae</taxon>
        <taxon>Cichliformes</taxon>
        <taxon>Cichlidae</taxon>
        <taxon>African cichlids</taxon>
        <taxon>Pseudocrenilabrinae</taxon>
        <taxon>Oreochromini</taxon>
        <taxon>Oreochromis</taxon>
    </lineage>
</organism>
<evidence type="ECO:0000256" key="10">
    <source>
        <dbReference type="ARBA" id="ARBA00023180"/>
    </source>
</evidence>
<evidence type="ECO:0000256" key="14">
    <source>
        <dbReference type="RuleBase" id="RU003431"/>
    </source>
</evidence>
<dbReference type="GO" id="GO:0004672">
    <property type="term" value="F:protein kinase activity"/>
    <property type="evidence" value="ECO:0007669"/>
    <property type="project" value="InterPro"/>
</dbReference>
<dbReference type="GO" id="GO:0004383">
    <property type="term" value="F:guanylate cyclase activity"/>
    <property type="evidence" value="ECO:0007669"/>
    <property type="project" value="UniProtKB-EC"/>
</dbReference>
<comment type="subcellular location">
    <subcellularLocation>
        <location evidence="1">Membrane</location>
        <topology evidence="1">Single-pass type I membrane protein</topology>
    </subcellularLocation>
</comment>
<evidence type="ECO:0000256" key="13">
    <source>
        <dbReference type="RuleBase" id="RU000405"/>
    </source>
</evidence>
<dbReference type="Gene3D" id="3.40.50.2300">
    <property type="match status" value="2"/>
</dbReference>
<gene>
    <name evidence="19" type="primary">LOC100699899</name>
</gene>
<comment type="similarity">
    <text evidence="13">Belongs to the adenylyl cyclase class-4/guanylyl cyclase family.</text>
</comment>
<dbReference type="GO" id="GO:0035556">
    <property type="term" value="P:intracellular signal transduction"/>
    <property type="evidence" value="ECO:0007669"/>
    <property type="project" value="InterPro"/>
</dbReference>
<evidence type="ECO:0000256" key="6">
    <source>
        <dbReference type="ARBA" id="ARBA00022989"/>
    </source>
</evidence>
<protein>
    <recommendedName>
        <fullName evidence="2 14">Guanylate cyclase</fullName>
        <ecNumber evidence="2 14">4.6.1.2</ecNumber>
    </recommendedName>
</protein>
<feature type="domain" description="Guanylate cyclase" evidence="18">
    <location>
        <begin position="838"/>
        <end position="968"/>
    </location>
</feature>
<evidence type="ECO:0000313" key="20">
    <source>
        <dbReference type="Proteomes" id="UP000005207"/>
    </source>
</evidence>
<evidence type="ECO:0000256" key="12">
    <source>
        <dbReference type="ARBA" id="ARBA00023293"/>
    </source>
</evidence>
<dbReference type="GO" id="GO:0005886">
    <property type="term" value="C:plasma membrane"/>
    <property type="evidence" value="ECO:0007669"/>
    <property type="project" value="TreeGrafter"/>
</dbReference>
<evidence type="ECO:0000256" key="4">
    <source>
        <dbReference type="ARBA" id="ARBA00022729"/>
    </source>
</evidence>
<dbReference type="SUPFAM" id="SSF56112">
    <property type="entry name" value="Protein kinase-like (PK-like)"/>
    <property type="match status" value="1"/>
</dbReference>
<dbReference type="FunFam" id="3.30.200.20:FF:001106">
    <property type="entry name" value="Guanylate cyclase"/>
    <property type="match status" value="1"/>
</dbReference>
<dbReference type="PROSITE" id="PS50011">
    <property type="entry name" value="PROTEIN_KINASE_DOM"/>
    <property type="match status" value="1"/>
</dbReference>
<keyword evidence="8" id="KW-0472">Membrane</keyword>
<dbReference type="InterPro" id="IPR001245">
    <property type="entry name" value="Ser-Thr/Tyr_kinase_cat_dom"/>
</dbReference>
<dbReference type="GO" id="GO:0016941">
    <property type="term" value="F:natriuretic peptide receptor activity"/>
    <property type="evidence" value="ECO:0007669"/>
    <property type="project" value="TreeGrafter"/>
</dbReference>
<evidence type="ECO:0000256" key="2">
    <source>
        <dbReference type="ARBA" id="ARBA00012202"/>
    </source>
</evidence>
<reference evidence="19" key="2">
    <citation type="submission" date="2025-08" db="UniProtKB">
        <authorList>
            <consortium name="Ensembl"/>
        </authorList>
    </citation>
    <scope>IDENTIFICATION</scope>
</reference>
<keyword evidence="11 13" id="KW-0456">Lyase</keyword>
<evidence type="ECO:0000256" key="3">
    <source>
        <dbReference type="ARBA" id="ARBA00022692"/>
    </source>
</evidence>
<sequence length="1023" mass="115955">MGCRGALGCCVLAALSCWLLPGCRGNITVAVMLPDNHQKYPWALPRVFPALLMAHEDLHVKHKLLLDRSINILNYSTEDPAAGSCAESRAQVVAVDAKLYIRPDAFFGPGCVYPLASVGRFASHWKIPLITAGGPAYGFDKREEYRTIVRSGPSTTKLGDFANVLHTHFNWTSRAVVIFYDRRQDDRPHYFLSEGIYLNLKEQMNITVGAHPYQEDYKYHKDVITFIKESGRIVYICGPLDTFMTIMEQFQNDIQDPENYAIFYLDVFAEILADRKPWQKADWADPIKVFKSVFVITYRPPDNPEYKDFQKKLHARAQRDFGVHLEPSLMDYIAGSFYDGFILYAMALQETLAEGGAQNDGINITMRTQNRQFWGVTGLVSTDEKNARNIDVDLWAMTNQETGEYGVVAYYNGTTKDIIWSQTEKIHWPSGGPPLDNPPCVFSTDDPSCNDGHLPVLGIVAVGSGLALIIFGISSFLIYRKLKLEKELAGMLWRIRWEDLQFESPNKYHKRAGSRLTLSQRGSSYGSLITAHGKYQLFAKTGYFKGNLVAIKHVNKKRIELTRQVLMELKHMRDVQFNHLTRFIGACIDPPNVCIVTEYCPRGSLQGMNYLHNSYFGCHGNLKSSNCVVDSRFVLKITDFGLVSFRTSSENDDSHSLYAKKLWTAPELLIYDHHPPQGTQKGDVYSFGIILQEIALRNGPFYVEGMDLSPKEIVQKVRNGQKPYFRPTTDMRYHSEELTILMEGCWAEDPAERPDFSHIKIYMAKLNKEGSTSILNNLLSRMEQYANNLENLVEERTQAYLEEKRKAENLLYQILPHSVAEQLKRGETVQAEAFDSVTIYFSDIVGFTSMSAESTPLQVVTLLNDLYTCFDAIIDNFDVYKVETIGDAYMVVSGLPVRNGKLHAREIAGMSLALLEQVKTFKIRHRPNDQLRLRIGIHTGPVCAGVVGLKMPRYCLFGDTVNTASRMESNGEALKIHVSSATKEVLDEFGYFDLQLRGDVEMKGKGKMRTYWLLGEKTDVYVI</sequence>
<name>A0A669B2D0_ORENI</name>
<keyword evidence="3" id="KW-0812">Transmembrane</keyword>
<keyword evidence="4 16" id="KW-0732">Signal</keyword>
<keyword evidence="12 14" id="KW-0141">cGMP biosynthesis</keyword>
<feature type="coiled-coil region" evidence="15">
    <location>
        <begin position="775"/>
        <end position="802"/>
    </location>
</feature>
<dbReference type="InterPro" id="IPR001828">
    <property type="entry name" value="ANF_lig-bd_rcpt"/>
</dbReference>
<proteinExistence type="inferred from homology"/>
<dbReference type="Proteomes" id="UP000005207">
    <property type="component" value="Linkage group LG7"/>
</dbReference>
<feature type="signal peptide" evidence="16">
    <location>
        <begin position="1"/>
        <end position="25"/>
    </location>
</feature>
<comment type="catalytic activity">
    <reaction evidence="14">
        <text>GTP = 3',5'-cyclic GMP + diphosphate</text>
        <dbReference type="Rhea" id="RHEA:13665"/>
        <dbReference type="ChEBI" id="CHEBI:33019"/>
        <dbReference type="ChEBI" id="CHEBI:37565"/>
        <dbReference type="ChEBI" id="CHEBI:57746"/>
        <dbReference type="EC" id="4.6.1.2"/>
    </reaction>
</comment>
<dbReference type="InterPro" id="IPR001054">
    <property type="entry name" value="A/G_cyclase"/>
</dbReference>
<keyword evidence="7" id="KW-0342">GTP-binding</keyword>
<dbReference type="FunFam" id="3.40.50.2300:FF:000101">
    <property type="entry name" value="Guanylate cyclase"/>
    <property type="match status" value="1"/>
</dbReference>
<dbReference type="SUPFAM" id="SSF53822">
    <property type="entry name" value="Periplasmic binding protein-like I"/>
    <property type="match status" value="1"/>
</dbReference>
<dbReference type="GO" id="GO:0007168">
    <property type="term" value="P:receptor guanylyl cyclase signaling pathway"/>
    <property type="evidence" value="ECO:0007669"/>
    <property type="project" value="TreeGrafter"/>
</dbReference>
<dbReference type="CDD" id="cd07302">
    <property type="entry name" value="CHD"/>
    <property type="match status" value="1"/>
</dbReference>
<keyword evidence="10" id="KW-0325">Glycoprotein</keyword>
<reference evidence="19" key="3">
    <citation type="submission" date="2025-09" db="UniProtKB">
        <authorList>
            <consortium name="Ensembl"/>
        </authorList>
    </citation>
    <scope>IDENTIFICATION</scope>
</reference>
<evidence type="ECO:0000313" key="19">
    <source>
        <dbReference type="Ensembl" id="ENSONIP00000029599.1"/>
    </source>
</evidence>
<dbReference type="GO" id="GO:0005525">
    <property type="term" value="F:GTP binding"/>
    <property type="evidence" value="ECO:0007669"/>
    <property type="project" value="UniProtKB-KW"/>
</dbReference>
<dbReference type="Pfam" id="PF07714">
    <property type="entry name" value="PK_Tyr_Ser-Thr"/>
    <property type="match status" value="1"/>
</dbReference>
<evidence type="ECO:0000256" key="16">
    <source>
        <dbReference type="SAM" id="SignalP"/>
    </source>
</evidence>
<evidence type="ECO:0000256" key="11">
    <source>
        <dbReference type="ARBA" id="ARBA00023239"/>
    </source>
</evidence>
<evidence type="ECO:0000256" key="9">
    <source>
        <dbReference type="ARBA" id="ARBA00023170"/>
    </source>
</evidence>
<dbReference type="GO" id="GO:0004016">
    <property type="term" value="F:adenylate cyclase activity"/>
    <property type="evidence" value="ECO:0007669"/>
    <property type="project" value="TreeGrafter"/>
</dbReference>
<evidence type="ECO:0000259" key="18">
    <source>
        <dbReference type="PROSITE" id="PS50125"/>
    </source>
</evidence>
<dbReference type="PROSITE" id="PS51257">
    <property type="entry name" value="PROKAR_LIPOPROTEIN"/>
    <property type="match status" value="1"/>
</dbReference>
<keyword evidence="20" id="KW-1185">Reference proteome</keyword>
<dbReference type="Ensembl" id="ENSONIT00000044214.1">
    <property type="protein sequence ID" value="ENSONIP00000029599.1"/>
    <property type="gene ID" value="ENSONIG00000012850.2"/>
</dbReference>
<dbReference type="FunFam" id="3.40.50.2300:FF:000327">
    <property type="entry name" value="Guanylate cyclase"/>
    <property type="match status" value="1"/>
</dbReference>
<dbReference type="SUPFAM" id="SSF55073">
    <property type="entry name" value="Nucleotide cyclase"/>
    <property type="match status" value="1"/>
</dbReference>
<keyword evidence="9" id="KW-0675">Receptor</keyword>
<dbReference type="PROSITE" id="PS00452">
    <property type="entry name" value="GUANYLATE_CYCLASE_1"/>
    <property type="match status" value="1"/>
</dbReference>
<evidence type="ECO:0000256" key="1">
    <source>
        <dbReference type="ARBA" id="ARBA00004479"/>
    </source>
</evidence>
<dbReference type="InterPro" id="IPR018297">
    <property type="entry name" value="A/G_cyclase_CS"/>
</dbReference>
<dbReference type="Gene3D" id="3.30.200.20">
    <property type="entry name" value="Phosphorylase Kinase, domain 1"/>
    <property type="match status" value="1"/>
</dbReference>
<evidence type="ECO:0000256" key="5">
    <source>
        <dbReference type="ARBA" id="ARBA00022741"/>
    </source>
</evidence>
<dbReference type="PROSITE" id="PS50125">
    <property type="entry name" value="GUANYLATE_CYCLASE_2"/>
    <property type="match status" value="1"/>
</dbReference>
<dbReference type="PANTHER" id="PTHR11920:SF505">
    <property type="entry name" value="GUANYLATE CYCLASE"/>
    <property type="match status" value="1"/>
</dbReference>
<dbReference type="InterPro" id="IPR000719">
    <property type="entry name" value="Prot_kinase_dom"/>
</dbReference>
<evidence type="ECO:0000256" key="15">
    <source>
        <dbReference type="SAM" id="Coils"/>
    </source>
</evidence>
<dbReference type="InterPro" id="IPR011009">
    <property type="entry name" value="Kinase-like_dom_sf"/>
</dbReference>
<dbReference type="InterPro" id="IPR001170">
    <property type="entry name" value="ANPR/GUC"/>
</dbReference>
<dbReference type="AlphaFoldDB" id="A0A669B2D0"/>
<dbReference type="GeneTree" id="ENSGT00940000156223"/>
<dbReference type="CDD" id="cd14042">
    <property type="entry name" value="PK_GC-A_B"/>
    <property type="match status" value="1"/>
</dbReference>
<keyword evidence="15" id="KW-0175">Coiled coil</keyword>
<dbReference type="PRINTS" id="PR00255">
    <property type="entry name" value="NATPEPTIDER"/>
</dbReference>
<dbReference type="InterPro" id="IPR050401">
    <property type="entry name" value="Cyclic_nucleotide_synthase"/>
</dbReference>
<dbReference type="GO" id="GO:0017046">
    <property type="term" value="F:peptide hormone binding"/>
    <property type="evidence" value="ECO:0007669"/>
    <property type="project" value="TreeGrafter"/>
</dbReference>
<keyword evidence="5" id="KW-0547">Nucleotide-binding</keyword>